<gene>
    <name evidence="2" type="ORF">DB31_6599</name>
</gene>
<dbReference type="Gene3D" id="3.90.1210.10">
    <property type="entry name" value="Antifreeze-like/N-acetylneuraminic acid synthase C-terminal domain"/>
    <property type="match status" value="1"/>
</dbReference>
<keyword evidence="3" id="KW-1185">Reference proteome</keyword>
<accession>A0A085WPL1</accession>
<dbReference type="STRING" id="394096.DB31_6599"/>
<keyword evidence="2" id="KW-0346">Stress response</keyword>
<dbReference type="InterPro" id="IPR013974">
    <property type="entry name" value="SAF"/>
</dbReference>
<sequence>MGFILGVAVMNMAGHQAKSSQKGAEDSLAGSQLVPVVVAAVDIPEGTAVTFDHIQQRSAPKQFVTSSVVKPESANYIVNAKLLVPVQKGDMLLWSQFETKPDKSQDSAASVSDSQVK</sequence>
<evidence type="ECO:0000313" key="3">
    <source>
        <dbReference type="Proteomes" id="UP000028725"/>
    </source>
</evidence>
<comment type="caution">
    <text evidence="2">The sequence shown here is derived from an EMBL/GenBank/DDBJ whole genome shotgun (WGS) entry which is preliminary data.</text>
</comment>
<dbReference type="SUPFAM" id="SSF51269">
    <property type="entry name" value="AFP III-like domain"/>
    <property type="match status" value="1"/>
</dbReference>
<feature type="domain" description="SAF" evidence="1">
    <location>
        <begin position="34"/>
        <end position="98"/>
    </location>
</feature>
<name>A0A085WPL1_9BACT</name>
<proteinExistence type="predicted"/>
<dbReference type="SMART" id="SM00858">
    <property type="entry name" value="SAF"/>
    <property type="match status" value="1"/>
</dbReference>
<dbReference type="EMBL" id="JMCB01000004">
    <property type="protein sequence ID" value="KFE69624.1"/>
    <property type="molecule type" value="Genomic_DNA"/>
</dbReference>
<dbReference type="AlphaFoldDB" id="A0A085WPL1"/>
<dbReference type="CDD" id="cd11614">
    <property type="entry name" value="SAF_CpaB_FlgA_like"/>
    <property type="match status" value="1"/>
</dbReference>
<evidence type="ECO:0000259" key="1">
    <source>
        <dbReference type="SMART" id="SM00858"/>
    </source>
</evidence>
<protein>
    <submittedName>
        <fullName evidence="2">Heat shock protein 22.5 (Hsp22.5)</fullName>
    </submittedName>
</protein>
<dbReference type="Pfam" id="PF08666">
    <property type="entry name" value="SAF"/>
    <property type="match status" value="1"/>
</dbReference>
<evidence type="ECO:0000313" key="2">
    <source>
        <dbReference type="EMBL" id="KFE69624.1"/>
    </source>
</evidence>
<organism evidence="2 3">
    <name type="scientific">Hyalangium minutum</name>
    <dbReference type="NCBI Taxonomy" id="394096"/>
    <lineage>
        <taxon>Bacteria</taxon>
        <taxon>Pseudomonadati</taxon>
        <taxon>Myxococcota</taxon>
        <taxon>Myxococcia</taxon>
        <taxon>Myxococcales</taxon>
        <taxon>Cystobacterineae</taxon>
        <taxon>Archangiaceae</taxon>
        <taxon>Hyalangium</taxon>
    </lineage>
</organism>
<dbReference type="Proteomes" id="UP000028725">
    <property type="component" value="Unassembled WGS sequence"/>
</dbReference>
<dbReference type="InterPro" id="IPR036732">
    <property type="entry name" value="AFP_Neu5c_C_sf"/>
</dbReference>
<reference evidence="2 3" key="1">
    <citation type="submission" date="2014-04" db="EMBL/GenBank/DDBJ databases">
        <title>Genome assembly of Hyalangium minutum DSM 14724.</title>
        <authorList>
            <person name="Sharma G."/>
            <person name="Subramanian S."/>
        </authorList>
    </citation>
    <scope>NUCLEOTIDE SEQUENCE [LARGE SCALE GENOMIC DNA]</scope>
    <source>
        <strain evidence="2 3">DSM 14724</strain>
    </source>
</reference>